<dbReference type="InterPro" id="IPR017853">
    <property type="entry name" value="GH"/>
</dbReference>
<dbReference type="PANTHER" id="PTHR30480:SF13">
    <property type="entry name" value="BETA-HEXOSAMINIDASE"/>
    <property type="match status" value="1"/>
</dbReference>
<evidence type="ECO:0000256" key="1">
    <source>
        <dbReference type="ARBA" id="ARBA00001231"/>
    </source>
</evidence>
<dbReference type="InterPro" id="IPR019800">
    <property type="entry name" value="Glyco_hydro_3_AS"/>
</dbReference>
<dbReference type="RefSeq" id="WP_092308711.1">
    <property type="nucleotide sequence ID" value="NZ_FOZV01000003.1"/>
</dbReference>
<dbReference type="SUPFAM" id="SSF51445">
    <property type="entry name" value="(Trans)glycosidases"/>
    <property type="match status" value="1"/>
</dbReference>
<dbReference type="GO" id="GO:0004563">
    <property type="term" value="F:beta-N-acetylhexosaminidase activity"/>
    <property type="evidence" value="ECO:0007669"/>
    <property type="project" value="UniProtKB-EC"/>
</dbReference>
<proteinExistence type="inferred from homology"/>
<dbReference type="PANTHER" id="PTHR30480">
    <property type="entry name" value="BETA-HEXOSAMINIDASE-RELATED"/>
    <property type="match status" value="1"/>
</dbReference>
<comment type="catalytic activity">
    <reaction evidence="1">
        <text>Hydrolysis of terminal non-reducing N-acetyl-D-hexosamine residues in N-acetyl-beta-D-hexosaminides.</text>
        <dbReference type="EC" id="3.2.1.52"/>
    </reaction>
</comment>
<dbReference type="GO" id="GO:0005975">
    <property type="term" value="P:carbohydrate metabolic process"/>
    <property type="evidence" value="ECO:0007669"/>
    <property type="project" value="InterPro"/>
</dbReference>
<evidence type="ECO:0000256" key="3">
    <source>
        <dbReference type="ARBA" id="ARBA00012663"/>
    </source>
</evidence>
<comment type="similarity">
    <text evidence="2">Belongs to the glycosyl hydrolase 3 family.</text>
</comment>
<gene>
    <name evidence="7" type="ORF">SAMN05192570_1620</name>
</gene>
<protein>
    <recommendedName>
        <fullName evidence="3">beta-N-acetylhexosaminidase</fullName>
        <ecNumber evidence="3">3.2.1.52</ecNumber>
    </recommendedName>
</protein>
<dbReference type="GO" id="GO:0009254">
    <property type="term" value="P:peptidoglycan turnover"/>
    <property type="evidence" value="ECO:0007669"/>
    <property type="project" value="TreeGrafter"/>
</dbReference>
<dbReference type="STRING" id="871741.SAMN05192570_1620"/>
<dbReference type="NCBIfam" id="NF003740">
    <property type="entry name" value="PRK05337.1"/>
    <property type="match status" value="1"/>
</dbReference>
<reference evidence="8" key="1">
    <citation type="submission" date="2016-10" db="EMBL/GenBank/DDBJ databases">
        <authorList>
            <person name="Varghese N."/>
            <person name="Submissions S."/>
        </authorList>
    </citation>
    <scope>NUCLEOTIDE SEQUENCE [LARGE SCALE GENOMIC DNA]</scope>
    <source>
        <strain evidence="8">CGMCC 1.10683</strain>
    </source>
</reference>
<organism evidence="7 8">
    <name type="scientific">Brevundimonas viscosa</name>
    <dbReference type="NCBI Taxonomy" id="871741"/>
    <lineage>
        <taxon>Bacteria</taxon>
        <taxon>Pseudomonadati</taxon>
        <taxon>Pseudomonadota</taxon>
        <taxon>Alphaproteobacteria</taxon>
        <taxon>Caulobacterales</taxon>
        <taxon>Caulobacteraceae</taxon>
        <taxon>Brevundimonas</taxon>
    </lineage>
</organism>
<dbReference type="PROSITE" id="PS00775">
    <property type="entry name" value="GLYCOSYL_HYDROL_F3"/>
    <property type="match status" value="1"/>
</dbReference>
<accession>A0A1I6QAR5</accession>
<dbReference type="EMBL" id="FOZV01000003">
    <property type="protein sequence ID" value="SFS49593.1"/>
    <property type="molecule type" value="Genomic_DNA"/>
</dbReference>
<dbReference type="EC" id="3.2.1.52" evidence="3"/>
<evidence type="ECO:0000256" key="4">
    <source>
        <dbReference type="ARBA" id="ARBA00022801"/>
    </source>
</evidence>
<dbReference type="InterPro" id="IPR050226">
    <property type="entry name" value="NagZ_Beta-hexosaminidase"/>
</dbReference>
<dbReference type="Proteomes" id="UP000198788">
    <property type="component" value="Unassembled WGS sequence"/>
</dbReference>
<evidence type="ECO:0000313" key="7">
    <source>
        <dbReference type="EMBL" id="SFS49593.1"/>
    </source>
</evidence>
<evidence type="ECO:0000256" key="2">
    <source>
        <dbReference type="ARBA" id="ARBA00005336"/>
    </source>
</evidence>
<name>A0A1I6QAR5_9CAUL</name>
<keyword evidence="8" id="KW-1185">Reference proteome</keyword>
<dbReference type="OrthoDB" id="9786661at2"/>
<evidence type="ECO:0000259" key="6">
    <source>
        <dbReference type="Pfam" id="PF00933"/>
    </source>
</evidence>
<keyword evidence="4" id="KW-0378">Hydrolase</keyword>
<evidence type="ECO:0000256" key="5">
    <source>
        <dbReference type="ARBA" id="ARBA00023295"/>
    </source>
</evidence>
<dbReference type="Pfam" id="PF00933">
    <property type="entry name" value="Glyco_hydro_3"/>
    <property type="match status" value="1"/>
</dbReference>
<keyword evidence="5" id="KW-0326">Glycosidase</keyword>
<feature type="domain" description="Glycoside hydrolase family 3 N-terminal" evidence="6">
    <location>
        <begin position="17"/>
        <end position="315"/>
    </location>
</feature>
<dbReference type="InterPro" id="IPR001764">
    <property type="entry name" value="Glyco_hydro_3_N"/>
</dbReference>
<dbReference type="Gene3D" id="3.20.20.300">
    <property type="entry name" value="Glycoside hydrolase, family 3, N-terminal domain"/>
    <property type="match status" value="1"/>
</dbReference>
<evidence type="ECO:0000313" key="8">
    <source>
        <dbReference type="Proteomes" id="UP000198788"/>
    </source>
</evidence>
<dbReference type="AlphaFoldDB" id="A0A1I6QAR5"/>
<dbReference type="InterPro" id="IPR036962">
    <property type="entry name" value="Glyco_hydro_3_N_sf"/>
</dbReference>
<sequence length="350" mass="37644">MTRSAAIYGCSGLRLTAEERAFFADARPWGFIVFRRNVDDPDQLRALTAELRETVDDPEAPILIDQEGGRVQRMGPPHWPKYPPGDAFLKATNDPLAARELVRLGARLMAHDLRGVGITVDCLPVLDVPVPGAHDIIGDRAYARDPATVAQLGRAAAEGLLAGGVLPVIKHMPGHGRAFADSHHDLPVVHADLAHLDAWDFAPFRALSDMPLAMTAHVVFDAVDPKRPATTSKKAVRLMRRDLGFGGLILTDDLSMKALSGALAERAEAALKAGCDVVLHCNGDLGEMRSVAEGVDRLKGKAARRAEAALARIVREPEPFDPLEGRARFDALMSGRLDVARGPDVGEAQA</sequence>